<accession>A0A2X0P1U1</accession>
<keyword evidence="3" id="KW-1185">Reference proteome</keyword>
<evidence type="ECO:0000313" key="2">
    <source>
        <dbReference type="EMBL" id="SGY55956.1"/>
    </source>
</evidence>
<dbReference type="AlphaFoldDB" id="A0A2X0P1U1"/>
<evidence type="ECO:0000256" key="1">
    <source>
        <dbReference type="SAM" id="MobiDB-lite"/>
    </source>
</evidence>
<sequence length="176" mass="20044">MRVVADHTSSGLNDGIQQTDCLTIYDTIIDFIHTSVLWKLDVSSAFKILIMSKRWQARQGIAIKRKLSDGTLRTLYHIEWRGVFGLYTREQRREYHRTKVCGINTGHSCSPGHSFFLFNWAHKLRSFGLARIATKRAKRGNKATTTSSWVKIKPLRAKSAAQIKARRAPNADSNGR</sequence>
<dbReference type="EMBL" id="FQNC01000044">
    <property type="protein sequence ID" value="SGY55956.1"/>
    <property type="molecule type" value="Genomic_DNA"/>
</dbReference>
<evidence type="ECO:0000313" key="3">
    <source>
        <dbReference type="Proteomes" id="UP000249464"/>
    </source>
</evidence>
<gene>
    <name evidence="2" type="primary">BQ5605_C006g04097</name>
    <name evidence="2" type="ORF">BQ5605_C006G04097</name>
</gene>
<reference evidence="2 3" key="1">
    <citation type="submission" date="2016-11" db="EMBL/GenBank/DDBJ databases">
        <authorList>
            <person name="Jaros S."/>
            <person name="Januszkiewicz K."/>
            <person name="Wedrychowicz H."/>
        </authorList>
    </citation>
    <scope>NUCLEOTIDE SEQUENCE [LARGE SCALE GENOMIC DNA]</scope>
</reference>
<organism evidence="2 3">
    <name type="scientific">Microbotryum silenes-dioicae</name>
    <dbReference type="NCBI Taxonomy" id="796604"/>
    <lineage>
        <taxon>Eukaryota</taxon>
        <taxon>Fungi</taxon>
        <taxon>Dikarya</taxon>
        <taxon>Basidiomycota</taxon>
        <taxon>Pucciniomycotina</taxon>
        <taxon>Microbotryomycetes</taxon>
        <taxon>Microbotryales</taxon>
        <taxon>Microbotryaceae</taxon>
        <taxon>Microbotryum</taxon>
    </lineage>
</organism>
<proteinExistence type="predicted"/>
<name>A0A2X0P1U1_9BASI</name>
<protein>
    <submittedName>
        <fullName evidence="2">BQ5605_C006g04097 protein</fullName>
    </submittedName>
</protein>
<dbReference type="Proteomes" id="UP000249464">
    <property type="component" value="Unassembled WGS sequence"/>
</dbReference>
<feature type="region of interest" description="Disordered" evidence="1">
    <location>
        <begin position="157"/>
        <end position="176"/>
    </location>
</feature>